<dbReference type="PANTHER" id="PTHR19302">
    <property type="entry name" value="GAMMA TUBULIN COMPLEX PROTEIN"/>
    <property type="match status" value="1"/>
</dbReference>
<evidence type="ECO:0000259" key="11">
    <source>
        <dbReference type="Pfam" id="PF17681"/>
    </source>
</evidence>
<evidence type="ECO:0000256" key="6">
    <source>
        <dbReference type="ARBA" id="ARBA00093403"/>
    </source>
</evidence>
<feature type="compositionally biased region" description="Polar residues" evidence="9">
    <location>
        <begin position="104"/>
        <end position="119"/>
    </location>
</feature>
<organism evidence="12 13">
    <name type="scientific">Stegodyphus mimosarum</name>
    <name type="common">African social velvet spider</name>
    <dbReference type="NCBI Taxonomy" id="407821"/>
    <lineage>
        <taxon>Eukaryota</taxon>
        <taxon>Metazoa</taxon>
        <taxon>Ecdysozoa</taxon>
        <taxon>Arthropoda</taxon>
        <taxon>Chelicerata</taxon>
        <taxon>Arachnida</taxon>
        <taxon>Araneae</taxon>
        <taxon>Araneomorphae</taxon>
        <taxon>Entelegynae</taxon>
        <taxon>Eresoidea</taxon>
        <taxon>Eresidae</taxon>
        <taxon>Stegodyphus</taxon>
    </lineage>
</organism>
<feature type="non-terminal residue" evidence="12">
    <location>
        <position position="1"/>
    </location>
</feature>
<accession>A0A087UHZ4</accession>
<reference evidence="12 13" key="1">
    <citation type="submission" date="2013-11" db="EMBL/GenBank/DDBJ databases">
        <title>Genome sequencing of Stegodyphus mimosarum.</title>
        <authorList>
            <person name="Bechsgaard J."/>
        </authorList>
    </citation>
    <scope>NUCLEOTIDE SEQUENCE [LARGE SCALE GENOMIC DNA]</scope>
</reference>
<evidence type="ECO:0000256" key="3">
    <source>
        <dbReference type="ARBA" id="ARBA00022490"/>
    </source>
</evidence>
<dbReference type="Gene3D" id="1.20.120.1900">
    <property type="entry name" value="Gamma-tubulin complex, C-terminal domain"/>
    <property type="match status" value="1"/>
</dbReference>
<dbReference type="Pfam" id="PF17681">
    <property type="entry name" value="GCP_N_terminal"/>
    <property type="match status" value="1"/>
</dbReference>
<evidence type="ECO:0000256" key="1">
    <source>
        <dbReference type="ARBA" id="ARBA00004300"/>
    </source>
</evidence>
<dbReference type="Proteomes" id="UP000054359">
    <property type="component" value="Unassembled WGS sequence"/>
</dbReference>
<dbReference type="EMBL" id="KK119890">
    <property type="protein sequence ID" value="KFM76983.1"/>
    <property type="molecule type" value="Genomic_DNA"/>
</dbReference>
<dbReference type="GO" id="GO:0000922">
    <property type="term" value="C:spindle pole"/>
    <property type="evidence" value="ECO:0007669"/>
    <property type="project" value="InterPro"/>
</dbReference>
<dbReference type="GO" id="GO:0031122">
    <property type="term" value="P:cytoplasmic microtubule organization"/>
    <property type="evidence" value="ECO:0007669"/>
    <property type="project" value="TreeGrafter"/>
</dbReference>
<keyword evidence="5 8" id="KW-0206">Cytoskeleton</keyword>
<dbReference type="GO" id="GO:0000278">
    <property type="term" value="P:mitotic cell cycle"/>
    <property type="evidence" value="ECO:0007669"/>
    <property type="project" value="TreeGrafter"/>
</dbReference>
<evidence type="ECO:0000313" key="12">
    <source>
        <dbReference type="EMBL" id="KFM76983.1"/>
    </source>
</evidence>
<dbReference type="OMA" id="QNMSGDP"/>
<evidence type="ECO:0000256" key="4">
    <source>
        <dbReference type="ARBA" id="ARBA00022701"/>
    </source>
</evidence>
<evidence type="ECO:0000256" key="8">
    <source>
        <dbReference type="RuleBase" id="RU363050"/>
    </source>
</evidence>
<dbReference type="PANTHER" id="PTHR19302:SF13">
    <property type="entry name" value="GAMMA-TUBULIN COMPLEX COMPONENT 2"/>
    <property type="match status" value="1"/>
</dbReference>
<comment type="function">
    <text evidence="6">Component of the gamma-tubulin ring complex (gTuRC) which mediates microtubule nucleation. The gTuRC regulates the minus-end nucleation of alpha-beta tubulin heterodimers that grow into microtubule protafilaments, a critical step in centrosome duplication and spindle formation. Plays a role in neuronal migration.</text>
</comment>
<dbReference type="GO" id="GO:0051011">
    <property type="term" value="F:microtubule minus-end binding"/>
    <property type="evidence" value="ECO:0007669"/>
    <property type="project" value="TreeGrafter"/>
</dbReference>
<dbReference type="STRING" id="407821.A0A087UHZ4"/>
<evidence type="ECO:0000256" key="5">
    <source>
        <dbReference type="ARBA" id="ARBA00023212"/>
    </source>
</evidence>
<evidence type="ECO:0000256" key="9">
    <source>
        <dbReference type="SAM" id="MobiDB-lite"/>
    </source>
</evidence>
<name>A0A087UHZ4_STEMI</name>
<keyword evidence="4 8" id="KW-0493">Microtubule</keyword>
<keyword evidence="3 8" id="KW-0963">Cytoplasm</keyword>
<dbReference type="FunFam" id="1.20.120.1900:FF:000002">
    <property type="entry name" value="Gamma-tubulin complex component"/>
    <property type="match status" value="1"/>
</dbReference>
<keyword evidence="13" id="KW-1185">Reference proteome</keyword>
<dbReference type="GO" id="GO:0000930">
    <property type="term" value="C:gamma-tubulin complex"/>
    <property type="evidence" value="ECO:0007669"/>
    <property type="project" value="TreeGrafter"/>
</dbReference>
<dbReference type="InterPro" id="IPR007259">
    <property type="entry name" value="GCP"/>
</dbReference>
<dbReference type="GO" id="GO:0005813">
    <property type="term" value="C:centrosome"/>
    <property type="evidence" value="ECO:0007669"/>
    <property type="project" value="UniProtKB-SubCell"/>
</dbReference>
<dbReference type="InterPro" id="IPR040457">
    <property type="entry name" value="GCP_C"/>
</dbReference>
<feature type="domain" description="Gamma tubulin complex component C-terminal" evidence="10">
    <location>
        <begin position="481"/>
        <end position="818"/>
    </location>
</feature>
<comment type="similarity">
    <text evidence="2 8">Belongs to the TUBGCP family.</text>
</comment>
<comment type="subcellular location">
    <subcellularLocation>
        <location evidence="1">Cytoplasm</location>
        <location evidence="1">Cytoskeleton</location>
        <location evidence="1">Microtubule organizing center</location>
        <location evidence="1">Centrosome</location>
    </subcellularLocation>
</comment>
<dbReference type="Pfam" id="PF04130">
    <property type="entry name" value="GCP_C_terminal"/>
    <property type="match status" value="1"/>
</dbReference>
<dbReference type="GO" id="GO:0043015">
    <property type="term" value="F:gamma-tubulin binding"/>
    <property type="evidence" value="ECO:0007669"/>
    <property type="project" value="InterPro"/>
</dbReference>
<comment type="subunit">
    <text evidence="7">Component of the gamma-tubulin ring complex (gTuRC) consisting of TUBGCP2, TUBGCP3, TUBGCP4, TUBGCP5 and TUBGCP6 and gamma-tubulin TUBG1 or TUBG2. TUBGCP2, TUBGCP3, TUBGCP4, TUBGCP5 and TUBGCP6 assemble in a 5:5:2:1:1 stoichiometry; each is associated with a gamma-tubulin, thereby arranging 14 gamma-tubulins in a helical manner. Gamma-tubulin at the first position is blocked by TUBGCP3 at the last position, allowing 13 protafilaments to grow into a microtubule. The gTuRC (via TUBGCP3 and TUBGCP6) interacts with ACTB and MZT1; the interactions form a luminal bridge that stabilizes the initial structure during complex assembly. The gTuRC (via TUBGCP2) interacts with MZT2A/MZT2B and CDK5RAP2 (via CM1 motif); the interactions play a role in gTuRC activation. Interacts with ATF5; the ATF5:PCNT:polyglutamylated tubulin (PGT) tripartite unites the mother centriole and the pericentriolar material (PCM) in the centrosome.</text>
</comment>
<sequence length="826" mass="95066">FTEKMSEGASCDDYSEILEKSRSQCPVTKASSVGAIKKLTELSPYPDQLIQKYDELKLKHSREVDPLVCLLSKIQSDEKVKNILKQSASGKVCEAANMSTKSSLGLNGHASQKEVQTIRQKAPVSGLSNDRKESSAKRNVPPGIYALPKWVRERPNLSWDFVSESRPDFIHSGPIGTLPPNVQESRLIDDILFCLVGIEGDYIHTQKISNFDSKRNFTIDDSANVALKLLVQNMLPMFSYYSTIIHFVEDNLHYEEGLINHALAAGMRTFLKDYFILVSQLENQHLQKNLTLQKLWFYIQPSMTTMETIANIASTLTKGKCFGGTVLSVLHENLASLAGSGKAEEICHALTRAAALPYFEILEKWIYKGIISDYYSEFLVEDNELIKKEELPVECSNAYWEKRYIIRKDQMPVFLEKAADMILRTGKYLNVIRQCGKTIDCPDAKAIMYTSRESKYVEYIEPAYHFASKQLLDLLMDDADLRGRLISVKHYFLLDQGDFIVQFMDMAEEELQKDIDDIMPSRLESLLELALRTSVVNEDKYKDDVRVELLPYDLLTQMFRILMIPPEVQNEYRNADDMQLTGLEAFAFDYEVKWPLSLVINGKALACYQILFRHLFYCKHIENILGRVWSLNKRAKSLPPSKVCVYASAFALRQRMLNFIQNLDYYLTLEVIEPHWNDFFKKMSQVTNVDEVLLCHQDFLDNCVDDCMLTNPNLLQILEMLMKLCADFSNFLQGIMRCSMDISVMPDSMLFSMNEEPFAEVSSYPAALENFQQQVETFQKKFDEGIISMLNILHNVHQKKQTSRIINMSYRLDFNGFYEEMKFKSE</sequence>
<protein>
    <recommendedName>
        <fullName evidence="8">Gamma-tubulin complex component</fullName>
    </recommendedName>
</protein>
<proteinExistence type="inferred from homology"/>
<gene>
    <name evidence="12" type="ORF">X975_21659</name>
</gene>
<dbReference type="GO" id="GO:0051225">
    <property type="term" value="P:spindle assembly"/>
    <property type="evidence" value="ECO:0007669"/>
    <property type="project" value="TreeGrafter"/>
</dbReference>
<dbReference type="InterPro" id="IPR042241">
    <property type="entry name" value="GCP_C_sf"/>
</dbReference>
<dbReference type="GO" id="GO:0005874">
    <property type="term" value="C:microtubule"/>
    <property type="evidence" value="ECO:0007669"/>
    <property type="project" value="UniProtKB-KW"/>
</dbReference>
<feature type="non-terminal residue" evidence="12">
    <location>
        <position position="826"/>
    </location>
</feature>
<evidence type="ECO:0000313" key="13">
    <source>
        <dbReference type="Proteomes" id="UP000054359"/>
    </source>
</evidence>
<feature type="region of interest" description="Disordered" evidence="9">
    <location>
        <begin position="104"/>
        <end position="140"/>
    </location>
</feature>
<dbReference type="AlphaFoldDB" id="A0A087UHZ4"/>
<evidence type="ECO:0000256" key="7">
    <source>
        <dbReference type="ARBA" id="ARBA00093572"/>
    </source>
</evidence>
<evidence type="ECO:0000256" key="2">
    <source>
        <dbReference type="ARBA" id="ARBA00010337"/>
    </source>
</evidence>
<evidence type="ECO:0000259" key="10">
    <source>
        <dbReference type="Pfam" id="PF04130"/>
    </source>
</evidence>
<dbReference type="GO" id="GO:0051321">
    <property type="term" value="P:meiotic cell cycle"/>
    <property type="evidence" value="ECO:0007669"/>
    <property type="project" value="TreeGrafter"/>
</dbReference>
<feature type="domain" description="Gamma tubulin complex component protein N-terminal" evidence="11">
    <location>
        <begin position="188"/>
        <end position="477"/>
    </location>
</feature>
<dbReference type="InterPro" id="IPR041470">
    <property type="entry name" value="GCP_N"/>
</dbReference>
<dbReference type="OrthoDB" id="2192946at2759"/>
<dbReference type="GO" id="GO:0007020">
    <property type="term" value="P:microtubule nucleation"/>
    <property type="evidence" value="ECO:0007669"/>
    <property type="project" value="InterPro"/>
</dbReference>